<keyword evidence="6 11" id="KW-0067">ATP-binding</keyword>
<dbReference type="InterPro" id="IPR054173">
    <property type="entry name" value="ThiI_fer"/>
</dbReference>
<feature type="binding site" evidence="11">
    <location>
        <begin position="187"/>
        <end position="188"/>
    </location>
    <ligand>
        <name>ATP</name>
        <dbReference type="ChEBI" id="CHEBI:30616"/>
    </ligand>
</feature>
<dbReference type="EC" id="2.8.1.4" evidence="11"/>
<dbReference type="NCBIfam" id="TIGR04271">
    <property type="entry name" value="ThiI_C_thiazole"/>
    <property type="match status" value="1"/>
</dbReference>
<dbReference type="SMART" id="SM00981">
    <property type="entry name" value="THUMP"/>
    <property type="match status" value="1"/>
</dbReference>
<dbReference type="Pfam" id="PF02926">
    <property type="entry name" value="THUMP"/>
    <property type="match status" value="1"/>
</dbReference>
<dbReference type="PANTHER" id="PTHR43209">
    <property type="entry name" value="TRNA SULFURTRANSFERASE"/>
    <property type="match status" value="1"/>
</dbReference>
<name>A0A662ZFQ1_9GAMM</name>
<accession>A0A662ZFQ1</accession>
<dbReference type="GO" id="GO:0000049">
    <property type="term" value="F:tRNA binding"/>
    <property type="evidence" value="ECO:0007669"/>
    <property type="project" value="UniProtKB-UniRule"/>
</dbReference>
<dbReference type="GO" id="GO:0009228">
    <property type="term" value="P:thiamine biosynthetic process"/>
    <property type="evidence" value="ECO:0007669"/>
    <property type="project" value="UniProtKB-KW"/>
</dbReference>
<dbReference type="CDD" id="cd00158">
    <property type="entry name" value="RHOD"/>
    <property type="match status" value="1"/>
</dbReference>
<evidence type="ECO:0000259" key="13">
    <source>
        <dbReference type="PROSITE" id="PS51165"/>
    </source>
</evidence>
<dbReference type="InterPro" id="IPR026340">
    <property type="entry name" value="THII_Thiazole_biosynth_dom"/>
</dbReference>
<dbReference type="Pfam" id="PF00581">
    <property type="entry name" value="Rhodanese"/>
    <property type="match status" value="1"/>
</dbReference>
<dbReference type="Gene3D" id="3.40.50.620">
    <property type="entry name" value="HUPs"/>
    <property type="match status" value="1"/>
</dbReference>
<feature type="disulfide bond" description="Redox-active" evidence="11">
    <location>
        <begin position="348"/>
        <end position="460"/>
    </location>
</feature>
<dbReference type="OrthoDB" id="9773948at2"/>
<evidence type="ECO:0000256" key="3">
    <source>
        <dbReference type="ARBA" id="ARBA00022555"/>
    </source>
</evidence>
<keyword evidence="10 11" id="KW-0676">Redox-active center</keyword>
<keyword evidence="7 11" id="KW-0694">RNA-binding</keyword>
<evidence type="ECO:0000256" key="7">
    <source>
        <dbReference type="ARBA" id="ARBA00022884"/>
    </source>
</evidence>
<keyword evidence="9 11" id="KW-1015">Disulfide bond</keyword>
<feature type="domain" description="Rhodanese" evidence="12">
    <location>
        <begin position="450"/>
        <end position="487"/>
    </location>
</feature>
<evidence type="ECO:0000256" key="10">
    <source>
        <dbReference type="ARBA" id="ARBA00023284"/>
    </source>
</evidence>
<dbReference type="EMBL" id="FOXF01000008">
    <property type="protein sequence ID" value="SFP19496.1"/>
    <property type="molecule type" value="Genomic_DNA"/>
</dbReference>
<dbReference type="InterPro" id="IPR050102">
    <property type="entry name" value="tRNA_sulfurtransferase_ThiI"/>
</dbReference>
<comment type="pathway">
    <text evidence="11">Cofactor biosynthesis; thiamine diphosphate biosynthesis.</text>
</comment>
<gene>
    <name evidence="11" type="primary">thiI</name>
    <name evidence="14" type="ORF">SAMN02910344_00694</name>
</gene>
<keyword evidence="2 11" id="KW-0963">Cytoplasm</keyword>
<comment type="caution">
    <text evidence="11">Lacks conserved residue(s) required for the propagation of feature annotation.</text>
</comment>
<evidence type="ECO:0000259" key="12">
    <source>
        <dbReference type="PROSITE" id="PS50206"/>
    </source>
</evidence>
<evidence type="ECO:0000256" key="2">
    <source>
        <dbReference type="ARBA" id="ARBA00022490"/>
    </source>
</evidence>
<evidence type="ECO:0000256" key="5">
    <source>
        <dbReference type="ARBA" id="ARBA00022741"/>
    </source>
</evidence>
<comment type="subcellular location">
    <subcellularLocation>
        <location evidence="1 11">Cytoplasm</location>
    </subcellularLocation>
</comment>
<dbReference type="RefSeq" id="WP_031578790.1">
    <property type="nucleotide sequence ID" value="NZ_FOXF01000008.1"/>
</dbReference>
<dbReference type="GO" id="GO:0009229">
    <property type="term" value="P:thiamine diphosphate biosynthetic process"/>
    <property type="evidence" value="ECO:0007669"/>
    <property type="project" value="UniProtKB-UniRule"/>
</dbReference>
<dbReference type="AlphaFoldDB" id="A0A662ZFQ1"/>
<dbReference type="GO" id="GO:0002937">
    <property type="term" value="P:tRNA 4-thiouridine biosynthesis"/>
    <property type="evidence" value="ECO:0007669"/>
    <property type="project" value="TreeGrafter"/>
</dbReference>
<feature type="binding site" evidence="11">
    <location>
        <position position="291"/>
    </location>
    <ligand>
        <name>ATP</name>
        <dbReference type="ChEBI" id="CHEBI:30616"/>
    </ligand>
</feature>
<evidence type="ECO:0000313" key="14">
    <source>
        <dbReference type="EMBL" id="SFP19496.1"/>
    </source>
</evidence>
<evidence type="ECO:0000256" key="11">
    <source>
        <dbReference type="HAMAP-Rule" id="MF_00021"/>
    </source>
</evidence>
<organism evidence="14 15">
    <name type="scientific">Ruminobacter amylophilus</name>
    <dbReference type="NCBI Taxonomy" id="867"/>
    <lineage>
        <taxon>Bacteria</taxon>
        <taxon>Pseudomonadati</taxon>
        <taxon>Pseudomonadota</taxon>
        <taxon>Gammaproteobacteria</taxon>
        <taxon>Aeromonadales</taxon>
        <taxon>Succinivibrionaceae</taxon>
        <taxon>Ruminobacter</taxon>
    </lineage>
</organism>
<dbReference type="InterPro" id="IPR020536">
    <property type="entry name" value="ThiI_AANH"/>
</dbReference>
<dbReference type="PROSITE" id="PS50206">
    <property type="entry name" value="RHODANESE_3"/>
    <property type="match status" value="1"/>
</dbReference>
<dbReference type="SUPFAM" id="SSF52402">
    <property type="entry name" value="Adenine nucleotide alpha hydrolases-like"/>
    <property type="match status" value="1"/>
</dbReference>
<evidence type="ECO:0000256" key="1">
    <source>
        <dbReference type="ARBA" id="ARBA00004496"/>
    </source>
</evidence>
<protein>
    <recommendedName>
        <fullName evidence="11">tRNA sulfurtransferase</fullName>
        <ecNumber evidence="11">2.8.1.4</ecNumber>
    </recommendedName>
    <alternativeName>
        <fullName evidence="11">Sulfur carrier protein ThiS sulfurtransferase</fullName>
    </alternativeName>
    <alternativeName>
        <fullName evidence="11">Thiamine biosynthesis protein ThiI</fullName>
    </alternativeName>
    <alternativeName>
        <fullName evidence="11">tRNA 4-thiouridine synthase</fullName>
    </alternativeName>
</protein>
<feature type="binding site" evidence="11">
    <location>
        <position position="269"/>
    </location>
    <ligand>
        <name>ATP</name>
        <dbReference type="ChEBI" id="CHEBI:30616"/>
    </ligand>
</feature>
<dbReference type="PROSITE" id="PS51165">
    <property type="entry name" value="THUMP"/>
    <property type="match status" value="1"/>
</dbReference>
<dbReference type="CDD" id="cd01712">
    <property type="entry name" value="PPase_ThiI"/>
    <property type="match status" value="1"/>
</dbReference>
<proteinExistence type="inferred from homology"/>
<dbReference type="InterPro" id="IPR004114">
    <property type="entry name" value="THUMP_dom"/>
</dbReference>
<reference evidence="14 15" key="1">
    <citation type="submission" date="2016-10" db="EMBL/GenBank/DDBJ databases">
        <authorList>
            <person name="Varghese N."/>
            <person name="Submissions S."/>
        </authorList>
    </citation>
    <scope>NUCLEOTIDE SEQUENCE [LARGE SCALE GENOMIC DNA]</scope>
    <source>
        <strain evidence="14 15">DSM 1361</strain>
    </source>
</reference>
<evidence type="ECO:0000256" key="8">
    <source>
        <dbReference type="ARBA" id="ARBA00022977"/>
    </source>
</evidence>
<dbReference type="Gene3D" id="3.30.2130.30">
    <property type="match status" value="1"/>
</dbReference>
<comment type="catalytic activity">
    <reaction evidence="11">
        <text>[ThiS sulfur-carrier protein]-C-terminal Gly-Gly-AMP + S-sulfanyl-L-cysteinyl-[cysteine desulfurase] + AH2 = [ThiS sulfur-carrier protein]-C-terminal-Gly-aminoethanethioate + L-cysteinyl-[cysteine desulfurase] + A + AMP + 2 H(+)</text>
        <dbReference type="Rhea" id="RHEA:43340"/>
        <dbReference type="Rhea" id="RHEA-COMP:12157"/>
        <dbReference type="Rhea" id="RHEA-COMP:12158"/>
        <dbReference type="Rhea" id="RHEA-COMP:12910"/>
        <dbReference type="Rhea" id="RHEA-COMP:19908"/>
        <dbReference type="ChEBI" id="CHEBI:13193"/>
        <dbReference type="ChEBI" id="CHEBI:15378"/>
        <dbReference type="ChEBI" id="CHEBI:17499"/>
        <dbReference type="ChEBI" id="CHEBI:29950"/>
        <dbReference type="ChEBI" id="CHEBI:61963"/>
        <dbReference type="ChEBI" id="CHEBI:90618"/>
        <dbReference type="ChEBI" id="CHEBI:232372"/>
        <dbReference type="ChEBI" id="CHEBI:456215"/>
    </reaction>
</comment>
<dbReference type="CDD" id="cd11716">
    <property type="entry name" value="THUMP_ThiI"/>
    <property type="match status" value="1"/>
</dbReference>
<dbReference type="UniPathway" id="UPA00060"/>
<feature type="binding site" evidence="11">
    <location>
        <position position="300"/>
    </location>
    <ligand>
        <name>ATP</name>
        <dbReference type="ChEBI" id="CHEBI:30616"/>
    </ligand>
</feature>
<dbReference type="Gene3D" id="3.40.250.10">
    <property type="entry name" value="Rhodanese-like domain"/>
    <property type="match status" value="1"/>
</dbReference>
<dbReference type="Pfam" id="PF02568">
    <property type="entry name" value="ThiI"/>
    <property type="match status" value="1"/>
</dbReference>
<dbReference type="GO" id="GO:0052837">
    <property type="term" value="P:thiazole biosynthetic process"/>
    <property type="evidence" value="ECO:0007669"/>
    <property type="project" value="InterPro"/>
</dbReference>
<evidence type="ECO:0000256" key="9">
    <source>
        <dbReference type="ARBA" id="ARBA00023157"/>
    </source>
</evidence>
<dbReference type="Proteomes" id="UP000243745">
    <property type="component" value="Unassembled WGS sequence"/>
</dbReference>
<dbReference type="SUPFAM" id="SSF143437">
    <property type="entry name" value="THUMP domain-like"/>
    <property type="match status" value="1"/>
</dbReference>
<dbReference type="GO" id="GO:0005524">
    <property type="term" value="F:ATP binding"/>
    <property type="evidence" value="ECO:0007669"/>
    <property type="project" value="UniProtKB-UniRule"/>
</dbReference>
<keyword evidence="3 11" id="KW-0820">tRNA-binding</keyword>
<dbReference type="GO" id="GO:0140741">
    <property type="term" value="F:tRNA-uracil-4 sulfurtransferase activity"/>
    <property type="evidence" value="ECO:0007669"/>
    <property type="project" value="UniProtKB-EC"/>
</dbReference>
<dbReference type="InterPro" id="IPR014729">
    <property type="entry name" value="Rossmann-like_a/b/a_fold"/>
</dbReference>
<dbReference type="InterPro" id="IPR036873">
    <property type="entry name" value="Rhodanese-like_dom_sf"/>
</dbReference>
<comment type="similarity">
    <text evidence="11">Belongs to the ThiI family.</text>
</comment>
<keyword evidence="15" id="KW-1185">Reference proteome</keyword>
<dbReference type="InterPro" id="IPR049961">
    <property type="entry name" value="ThiI_N"/>
</dbReference>
<keyword evidence="4 11" id="KW-0808">Transferase</keyword>
<dbReference type="GO" id="GO:0004810">
    <property type="term" value="F:CCA tRNA nucleotidyltransferase activity"/>
    <property type="evidence" value="ECO:0007669"/>
    <property type="project" value="InterPro"/>
</dbReference>
<keyword evidence="8 11" id="KW-0784">Thiamine biosynthesis</keyword>
<dbReference type="PANTHER" id="PTHR43209:SF1">
    <property type="entry name" value="TRNA SULFURTRANSFERASE"/>
    <property type="match status" value="1"/>
</dbReference>
<dbReference type="HAMAP" id="MF_00021">
    <property type="entry name" value="ThiI"/>
    <property type="match status" value="1"/>
</dbReference>
<evidence type="ECO:0000313" key="15">
    <source>
        <dbReference type="Proteomes" id="UP000243745"/>
    </source>
</evidence>
<evidence type="ECO:0000256" key="4">
    <source>
        <dbReference type="ARBA" id="ARBA00022679"/>
    </source>
</evidence>
<evidence type="ECO:0000256" key="6">
    <source>
        <dbReference type="ARBA" id="ARBA00022840"/>
    </source>
</evidence>
<dbReference type="InterPro" id="IPR001763">
    <property type="entry name" value="Rhodanese-like_dom"/>
</dbReference>
<dbReference type="NCBIfam" id="TIGR00342">
    <property type="entry name" value="tRNA uracil 4-sulfurtransferase ThiI"/>
    <property type="match status" value="1"/>
</dbReference>
<comment type="function">
    <text evidence="11">Catalyzes the ATP-dependent transfer of a sulfur to tRNA to produce 4-thiouridine in position 8 of tRNAs, which functions as a near-UV photosensor. Also catalyzes the transfer of sulfur to the sulfur carrier protein ThiS, forming ThiS-thiocarboxylate. This is a step in the synthesis of thiazole, in the thiamine biosynthesis pathway. The sulfur is donated as persulfide by IscS.</text>
</comment>
<dbReference type="InterPro" id="IPR049962">
    <property type="entry name" value="THUMP_ThiI"/>
</dbReference>
<keyword evidence="5 11" id="KW-0547">Nucleotide-binding</keyword>
<dbReference type="InterPro" id="IPR003720">
    <property type="entry name" value="tRNA_STrfase"/>
</dbReference>
<dbReference type="Pfam" id="PF22025">
    <property type="entry name" value="ThiI_fer"/>
    <property type="match status" value="1"/>
</dbReference>
<comment type="catalytic activity">
    <reaction evidence="11">
        <text>[ThiI sulfur-carrier protein]-S-sulfanyl-L-cysteine + a uridine in tRNA + 2 reduced [2Fe-2S]-[ferredoxin] + ATP + H(+) = [ThiI sulfur-carrier protein]-L-cysteine + a 4-thiouridine in tRNA + 2 oxidized [2Fe-2S]-[ferredoxin] + AMP + diphosphate</text>
        <dbReference type="Rhea" id="RHEA:24176"/>
        <dbReference type="Rhea" id="RHEA-COMP:10000"/>
        <dbReference type="Rhea" id="RHEA-COMP:10001"/>
        <dbReference type="Rhea" id="RHEA-COMP:13337"/>
        <dbReference type="Rhea" id="RHEA-COMP:13338"/>
        <dbReference type="Rhea" id="RHEA-COMP:13339"/>
        <dbReference type="Rhea" id="RHEA-COMP:13340"/>
        <dbReference type="ChEBI" id="CHEBI:15378"/>
        <dbReference type="ChEBI" id="CHEBI:29950"/>
        <dbReference type="ChEBI" id="CHEBI:30616"/>
        <dbReference type="ChEBI" id="CHEBI:33019"/>
        <dbReference type="ChEBI" id="CHEBI:33737"/>
        <dbReference type="ChEBI" id="CHEBI:33738"/>
        <dbReference type="ChEBI" id="CHEBI:61963"/>
        <dbReference type="ChEBI" id="CHEBI:65315"/>
        <dbReference type="ChEBI" id="CHEBI:136798"/>
        <dbReference type="ChEBI" id="CHEBI:456215"/>
        <dbReference type="EC" id="2.8.1.4"/>
    </reaction>
</comment>
<sequence length="496" mass="56317">MKYIIKFFPEIIVKSKSVRQEMSKVLQRNIRNVLNRASVKVKIQDCWDKLVVRLDEESPCSKTPAEIAEFLCRIPGIHTILESEEYEYSSMHDIYEKVAAVYGLKIQDKTFCVRVKRKGNQDFKSIDVEKYVGGGLNQNFSSKGVKLKNPDMTINLEIDNNRMFLITSVYQGMGGYPLSTQEEVLSLISGGFDSGVSSYMFIRRGCRVHYLFFNMGGNAHEIGVKQESYYIWDKFSSSHKVRFISVPFEKMVGEILTKTDHSVRGVILKRMMMRIASIIAKKLGAGALVTGESVGQVSSQTLTNLSVIDRVTDTLILRPLVVTDKQDIIDKAREIGTIHFAETMPEYCGVISDRPTVKADINFVESEESKIDMSLIDELAEASKWMDIRDIPEDTKEMIGGDVEITDYAASNEVVVDIRAQDEIDAKPLVTDKPHLTIPFFKISSVFKDLDQTKTYLLYCDKGVMSKMQAMYLKDQGFQNVKVYRQREKQQSCCAL</sequence>
<feature type="domain" description="THUMP" evidence="13">
    <location>
        <begin position="65"/>
        <end position="169"/>
    </location>
</feature>
<dbReference type="SUPFAM" id="SSF52821">
    <property type="entry name" value="Rhodanese/Cell cycle control phosphatase"/>
    <property type="match status" value="1"/>
</dbReference>
<dbReference type="GO" id="GO:0005829">
    <property type="term" value="C:cytosol"/>
    <property type="evidence" value="ECO:0007669"/>
    <property type="project" value="TreeGrafter"/>
</dbReference>
<feature type="active site" description="Cysteine persulfide intermediate" evidence="11">
    <location>
        <position position="460"/>
    </location>
</feature>